<comment type="cofactor">
    <cofactor evidence="2">
        <name>Mn(2+)</name>
        <dbReference type="ChEBI" id="CHEBI:29035"/>
    </cofactor>
</comment>
<accession>A0A1F5ENV6</accession>
<dbReference type="EMBL" id="MFAA01000016">
    <property type="protein sequence ID" value="OGD69072.1"/>
    <property type="molecule type" value="Genomic_DNA"/>
</dbReference>
<evidence type="ECO:0000313" key="10">
    <source>
        <dbReference type="Proteomes" id="UP000185891"/>
    </source>
</evidence>
<dbReference type="InterPro" id="IPR003607">
    <property type="entry name" value="HD/PDEase_dom"/>
</dbReference>
<comment type="cofactor">
    <cofactor evidence="3">
        <name>Co(2+)</name>
        <dbReference type="ChEBI" id="CHEBI:48828"/>
    </cofactor>
</comment>
<comment type="subunit">
    <text evidence="4">Homodimer.</text>
</comment>
<comment type="caution">
    <text evidence="9">The sequence shown here is derived from an EMBL/GenBank/DDBJ whole genome shotgun (WGS) entry which is preliminary data.</text>
</comment>
<dbReference type="SUPFAM" id="SSF109604">
    <property type="entry name" value="HD-domain/PDEase-like"/>
    <property type="match status" value="1"/>
</dbReference>
<evidence type="ECO:0000313" key="9">
    <source>
        <dbReference type="EMBL" id="OGD69072.1"/>
    </source>
</evidence>
<keyword evidence="6" id="KW-0479">Metal-binding</keyword>
<dbReference type="InterPro" id="IPR006674">
    <property type="entry name" value="HD_domain"/>
</dbReference>
<evidence type="ECO:0000256" key="4">
    <source>
        <dbReference type="ARBA" id="ARBA00011738"/>
    </source>
</evidence>
<dbReference type="SMART" id="SM00471">
    <property type="entry name" value="HDc"/>
    <property type="match status" value="1"/>
</dbReference>
<proteinExistence type="predicted"/>
<keyword evidence="7" id="KW-0378">Hydrolase</keyword>
<evidence type="ECO:0000256" key="3">
    <source>
        <dbReference type="ARBA" id="ARBA00001941"/>
    </source>
</evidence>
<dbReference type="InterPro" id="IPR039356">
    <property type="entry name" value="YfbR/HDDC2"/>
</dbReference>
<evidence type="ECO:0000256" key="7">
    <source>
        <dbReference type="ARBA" id="ARBA00022801"/>
    </source>
</evidence>
<evidence type="ECO:0000256" key="6">
    <source>
        <dbReference type="ARBA" id="ARBA00022723"/>
    </source>
</evidence>
<sequence>MDDLQNILKFTKLINKFQQVRRHYHANGEDRMENDVEHSYELAMLAWYIIFIKKINLNLDLVIKYALVHDLVEVYAGDTYAHTTDTELKENKIEREETALKKLRGEFTEFPEIFGLIEEYNRKENLESKFVYALDKIEPIFDIYTNNGRTWKERKITIDMIIDIKKDKVKLDPEIERLFYEILKVLRKEEEDIFN</sequence>
<evidence type="ECO:0000256" key="5">
    <source>
        <dbReference type="ARBA" id="ARBA00012964"/>
    </source>
</evidence>
<reference evidence="9 10" key="1">
    <citation type="journal article" date="2016" name="Nat. Commun.">
        <title>Thousands of microbial genomes shed light on interconnected biogeochemical processes in an aquifer system.</title>
        <authorList>
            <person name="Anantharaman K."/>
            <person name="Brown C.T."/>
            <person name="Hug L.A."/>
            <person name="Sharon I."/>
            <person name="Castelle C.J."/>
            <person name="Probst A.J."/>
            <person name="Thomas B.C."/>
            <person name="Singh A."/>
            <person name="Wilkins M.J."/>
            <person name="Karaoz U."/>
            <person name="Brodie E.L."/>
            <person name="Williams K.H."/>
            <person name="Hubbard S.S."/>
            <person name="Banfield J.F."/>
        </authorList>
    </citation>
    <scope>NUCLEOTIDE SEQUENCE [LARGE SCALE GENOMIC DNA]</scope>
</reference>
<dbReference type="AlphaFoldDB" id="A0A1F5ENV6"/>
<protein>
    <recommendedName>
        <fullName evidence="5">5'-deoxynucleotidase</fullName>
        <ecNumber evidence="5">3.1.3.89</ecNumber>
    </recommendedName>
</protein>
<name>A0A1F5ENV6_9BACT</name>
<dbReference type="PANTHER" id="PTHR11845:SF13">
    <property type="entry name" value="5'-DEOXYNUCLEOTIDASE HDDC2"/>
    <property type="match status" value="1"/>
</dbReference>
<dbReference type="PANTHER" id="PTHR11845">
    <property type="entry name" value="5'-DEOXYNUCLEOTIDASE HDDC2"/>
    <property type="match status" value="1"/>
</dbReference>
<comment type="catalytic activity">
    <reaction evidence="1">
        <text>a 2'-deoxyribonucleoside 5'-phosphate + H2O = a 2'-deoxyribonucleoside + phosphate</text>
        <dbReference type="Rhea" id="RHEA:36167"/>
        <dbReference type="ChEBI" id="CHEBI:15377"/>
        <dbReference type="ChEBI" id="CHEBI:18274"/>
        <dbReference type="ChEBI" id="CHEBI:43474"/>
        <dbReference type="ChEBI" id="CHEBI:65317"/>
        <dbReference type="EC" id="3.1.3.89"/>
    </reaction>
</comment>
<dbReference type="GO" id="GO:0046872">
    <property type="term" value="F:metal ion binding"/>
    <property type="evidence" value="ECO:0007669"/>
    <property type="project" value="UniProtKB-KW"/>
</dbReference>
<dbReference type="Proteomes" id="UP000185891">
    <property type="component" value="Unassembled WGS sequence"/>
</dbReference>
<evidence type="ECO:0000259" key="8">
    <source>
        <dbReference type="SMART" id="SM00471"/>
    </source>
</evidence>
<feature type="domain" description="HD/PDEase" evidence="8">
    <location>
        <begin position="31"/>
        <end position="149"/>
    </location>
</feature>
<gene>
    <name evidence="9" type="ORF">A3E89_02150</name>
</gene>
<organism evidence="9 10">
    <name type="scientific">Candidatus Campbellbacteria bacterium RIFCSPHIGHO2_12_FULL_35_10</name>
    <dbReference type="NCBI Taxonomy" id="1797578"/>
    <lineage>
        <taxon>Bacteria</taxon>
        <taxon>Candidatus Campbelliibacteriota</taxon>
    </lineage>
</organism>
<evidence type="ECO:0000256" key="1">
    <source>
        <dbReference type="ARBA" id="ARBA00001638"/>
    </source>
</evidence>
<dbReference type="Pfam" id="PF13023">
    <property type="entry name" value="HD_3"/>
    <property type="match status" value="1"/>
</dbReference>
<dbReference type="Gene3D" id="1.10.3210.10">
    <property type="entry name" value="Hypothetical protein af1432"/>
    <property type="match status" value="1"/>
</dbReference>
<dbReference type="GO" id="GO:0005737">
    <property type="term" value="C:cytoplasm"/>
    <property type="evidence" value="ECO:0007669"/>
    <property type="project" value="TreeGrafter"/>
</dbReference>
<evidence type="ECO:0000256" key="2">
    <source>
        <dbReference type="ARBA" id="ARBA00001936"/>
    </source>
</evidence>
<dbReference type="GO" id="GO:0002953">
    <property type="term" value="F:5'-deoxynucleotidase activity"/>
    <property type="evidence" value="ECO:0007669"/>
    <property type="project" value="UniProtKB-EC"/>
</dbReference>
<dbReference type="EC" id="3.1.3.89" evidence="5"/>